<evidence type="ECO:0000256" key="2">
    <source>
        <dbReference type="ARBA" id="ARBA00009399"/>
    </source>
</evidence>
<evidence type="ECO:0000313" key="8">
    <source>
        <dbReference type="EMBL" id="OUI78893.1"/>
    </source>
</evidence>
<dbReference type="Pfam" id="PF04138">
    <property type="entry name" value="GtrA_DPMS_TM"/>
    <property type="match status" value="1"/>
</dbReference>
<comment type="subcellular location">
    <subcellularLocation>
        <location evidence="1">Membrane</location>
        <topology evidence="1">Multi-pass membrane protein</topology>
    </subcellularLocation>
</comment>
<dbReference type="AlphaFoldDB" id="A0A251ZW69"/>
<evidence type="ECO:0000256" key="6">
    <source>
        <dbReference type="SAM" id="Phobius"/>
    </source>
</evidence>
<dbReference type="PANTHER" id="PTHR38459">
    <property type="entry name" value="PROPHAGE BACTOPRENOL-LINKED GLUCOSE TRANSLOCASE HOMOLOG"/>
    <property type="match status" value="1"/>
</dbReference>
<feature type="transmembrane region" description="Helical" evidence="6">
    <location>
        <begin position="106"/>
        <end position="129"/>
    </location>
</feature>
<dbReference type="EMBL" id="JOPB01000003">
    <property type="protein sequence ID" value="OUI78893.1"/>
    <property type="molecule type" value="Genomic_DNA"/>
</dbReference>
<dbReference type="InterPro" id="IPR007267">
    <property type="entry name" value="GtrA_DPMS_TM"/>
</dbReference>
<sequence>MWVIFSKYIMVGAANTLLTMLVIFALMHSGVNMYVSNALGYVVGIVFSFILNSLFTFSAKLSFEKLIKFLIVCLISYLINLIAIKAFLLLFPNRIYLAQYNMHLEVYIAQLCGMGFYTVTGFVLNKLWVMK</sequence>
<gene>
    <name evidence="8" type="ORF">HK18_05745</name>
</gene>
<dbReference type="GO" id="GO:0005886">
    <property type="term" value="C:plasma membrane"/>
    <property type="evidence" value="ECO:0007669"/>
    <property type="project" value="TreeGrafter"/>
</dbReference>
<feature type="transmembrane region" description="Helical" evidence="6">
    <location>
        <begin position="69"/>
        <end position="91"/>
    </location>
</feature>
<feature type="transmembrane region" description="Helical" evidence="6">
    <location>
        <begin position="7"/>
        <end position="26"/>
    </location>
</feature>
<evidence type="ECO:0000256" key="3">
    <source>
        <dbReference type="ARBA" id="ARBA00022692"/>
    </source>
</evidence>
<keyword evidence="3 6" id="KW-0812">Transmembrane</keyword>
<feature type="domain" description="GtrA/DPMS transmembrane" evidence="7">
    <location>
        <begin position="7"/>
        <end position="129"/>
    </location>
</feature>
<feature type="transmembrane region" description="Helical" evidence="6">
    <location>
        <begin position="38"/>
        <end position="57"/>
    </location>
</feature>
<evidence type="ECO:0000259" key="7">
    <source>
        <dbReference type="Pfam" id="PF04138"/>
    </source>
</evidence>
<protein>
    <submittedName>
        <fullName evidence="8">Polysaccharide synthesis protein GtrA</fullName>
    </submittedName>
</protein>
<organism evidence="8 9">
    <name type="scientific">Commensalibacter intestini</name>
    <dbReference type="NCBI Taxonomy" id="479936"/>
    <lineage>
        <taxon>Bacteria</taxon>
        <taxon>Pseudomonadati</taxon>
        <taxon>Pseudomonadota</taxon>
        <taxon>Alphaproteobacteria</taxon>
        <taxon>Acetobacterales</taxon>
        <taxon>Acetobacteraceae</taxon>
    </lineage>
</organism>
<reference evidence="9" key="1">
    <citation type="submission" date="2014-06" db="EMBL/GenBank/DDBJ databases">
        <authorList>
            <person name="Winans N.J."/>
            <person name="Newell P.D."/>
            <person name="Douglas A.E."/>
        </authorList>
    </citation>
    <scope>NUCLEOTIDE SEQUENCE [LARGE SCALE GENOMIC DNA]</scope>
    <source>
        <strain evidence="9">DmL_052</strain>
    </source>
</reference>
<evidence type="ECO:0000256" key="4">
    <source>
        <dbReference type="ARBA" id="ARBA00022989"/>
    </source>
</evidence>
<proteinExistence type="inferred from homology"/>
<name>A0A251ZW69_9PROT</name>
<comment type="caution">
    <text evidence="8">The sequence shown here is derived from an EMBL/GenBank/DDBJ whole genome shotgun (WGS) entry which is preliminary data.</text>
</comment>
<keyword evidence="4 6" id="KW-1133">Transmembrane helix</keyword>
<evidence type="ECO:0000313" key="9">
    <source>
        <dbReference type="Proteomes" id="UP000194946"/>
    </source>
</evidence>
<dbReference type="GO" id="GO:0000271">
    <property type="term" value="P:polysaccharide biosynthetic process"/>
    <property type="evidence" value="ECO:0007669"/>
    <property type="project" value="InterPro"/>
</dbReference>
<keyword evidence="5 6" id="KW-0472">Membrane</keyword>
<dbReference type="PANTHER" id="PTHR38459:SF1">
    <property type="entry name" value="PROPHAGE BACTOPRENOL-LINKED GLUCOSE TRANSLOCASE HOMOLOG"/>
    <property type="match status" value="1"/>
</dbReference>
<comment type="similarity">
    <text evidence="2">Belongs to the GtrA family.</text>
</comment>
<dbReference type="Proteomes" id="UP000194946">
    <property type="component" value="Unassembled WGS sequence"/>
</dbReference>
<evidence type="ECO:0000256" key="5">
    <source>
        <dbReference type="ARBA" id="ARBA00023136"/>
    </source>
</evidence>
<evidence type="ECO:0000256" key="1">
    <source>
        <dbReference type="ARBA" id="ARBA00004141"/>
    </source>
</evidence>
<accession>A0A251ZW69</accession>
<dbReference type="InterPro" id="IPR051401">
    <property type="entry name" value="GtrA_CellWall_Glycosyl"/>
</dbReference>
<keyword evidence="9" id="KW-1185">Reference proteome</keyword>